<protein>
    <submittedName>
        <fullName evidence="9">Zinc finger protein 607A</fullName>
    </submittedName>
</protein>
<dbReference type="Gene3D" id="3.30.160.60">
    <property type="entry name" value="Classic Zinc Finger"/>
    <property type="match status" value="3"/>
</dbReference>
<dbReference type="InterPro" id="IPR036051">
    <property type="entry name" value="KRAB_dom_sf"/>
</dbReference>
<proteinExistence type="predicted"/>
<dbReference type="PANTHER" id="PTHR23234">
    <property type="entry name" value="ZNF44 PROTEIN"/>
    <property type="match status" value="1"/>
</dbReference>
<dbReference type="InterPro" id="IPR036236">
    <property type="entry name" value="Znf_C2H2_sf"/>
</dbReference>
<keyword evidence="10" id="KW-1185">Reference proteome</keyword>
<sequence length="355" mass="40618">MGRKLKKNGQLQFSPHGLCGSVTFRDVAVDFSQEEWACLVLLRRSCTGTRCWRPTATSWQWGRMRYFLGWKRELREVPAFAHLLGMLSLSSRFSERPFCEIKQRSLKEDTQPVHSVGSCISKPHLIVFLEQQKEPWMAVKEEADRLSPDLESCYEAENMSPENQTHDINLFKQSIKQFSKTFDLKVCSFTNGPNYIIFKGLQSSQEGDAGQQITNKEEIPPYTCQTLAHNIEKAYECKECGKGFGCRSTLTQHQSIHTGEKPYECKECGKALQTPQQLARHQKSHSGERPFKCNECGKAFHLPGLLKYHQTIHTGENLLNVKSVGNPSKRISHLVEHRTIHAGVKPYECNDWENL</sequence>
<evidence type="ECO:0000256" key="1">
    <source>
        <dbReference type="ARBA" id="ARBA00004123"/>
    </source>
</evidence>
<evidence type="ECO:0000313" key="9">
    <source>
        <dbReference type="EMBL" id="GAB1291788.1"/>
    </source>
</evidence>
<feature type="domain" description="KRAB" evidence="8">
    <location>
        <begin position="22"/>
        <end position="148"/>
    </location>
</feature>
<keyword evidence="4 6" id="KW-0863">Zinc-finger</keyword>
<feature type="domain" description="C2H2-type" evidence="7">
    <location>
        <begin position="263"/>
        <end position="290"/>
    </location>
</feature>
<comment type="subcellular location">
    <subcellularLocation>
        <location evidence="1">Nucleus</location>
    </subcellularLocation>
</comment>
<evidence type="ECO:0000259" key="7">
    <source>
        <dbReference type="PROSITE" id="PS50157"/>
    </source>
</evidence>
<evidence type="ECO:0000256" key="5">
    <source>
        <dbReference type="ARBA" id="ARBA00022833"/>
    </source>
</evidence>
<evidence type="ECO:0000256" key="6">
    <source>
        <dbReference type="PROSITE-ProRule" id="PRU00042"/>
    </source>
</evidence>
<dbReference type="PANTHER" id="PTHR23234:SF10">
    <property type="entry name" value="RIKEN CDNA 6720489N17 GENE-RELATED"/>
    <property type="match status" value="1"/>
</dbReference>
<organism evidence="9 10">
    <name type="scientific">Apodemus speciosus</name>
    <name type="common">Large Japanese field mouse</name>
    <dbReference type="NCBI Taxonomy" id="105296"/>
    <lineage>
        <taxon>Eukaryota</taxon>
        <taxon>Metazoa</taxon>
        <taxon>Chordata</taxon>
        <taxon>Craniata</taxon>
        <taxon>Vertebrata</taxon>
        <taxon>Euteleostomi</taxon>
        <taxon>Mammalia</taxon>
        <taxon>Eutheria</taxon>
        <taxon>Euarchontoglires</taxon>
        <taxon>Glires</taxon>
        <taxon>Rodentia</taxon>
        <taxon>Myomorpha</taxon>
        <taxon>Muroidea</taxon>
        <taxon>Muridae</taxon>
        <taxon>Murinae</taxon>
        <taxon>Apodemus</taxon>
    </lineage>
</organism>
<keyword evidence="2" id="KW-0479">Metal-binding</keyword>
<gene>
    <name evidence="9" type="ORF">APTSU1_000701800</name>
</gene>
<dbReference type="SUPFAM" id="SSF57667">
    <property type="entry name" value="beta-beta-alpha zinc fingers"/>
    <property type="match status" value="2"/>
</dbReference>
<dbReference type="PROSITE" id="PS50805">
    <property type="entry name" value="KRAB"/>
    <property type="match status" value="1"/>
</dbReference>
<evidence type="ECO:0000313" key="10">
    <source>
        <dbReference type="Proteomes" id="UP001623349"/>
    </source>
</evidence>
<dbReference type="InterPro" id="IPR050758">
    <property type="entry name" value="Znf_C2H2-type"/>
</dbReference>
<dbReference type="InterPro" id="IPR001909">
    <property type="entry name" value="KRAB"/>
</dbReference>
<keyword evidence="5" id="KW-0862">Zinc</keyword>
<dbReference type="Pfam" id="PF01352">
    <property type="entry name" value="KRAB"/>
    <property type="match status" value="1"/>
</dbReference>
<comment type="caution">
    <text evidence="9">The sequence shown here is derived from an EMBL/GenBank/DDBJ whole genome shotgun (WGS) entry which is preliminary data.</text>
</comment>
<dbReference type="InterPro" id="IPR013087">
    <property type="entry name" value="Znf_C2H2_type"/>
</dbReference>
<accession>A0ABQ0EXY9</accession>
<dbReference type="PROSITE" id="PS50157">
    <property type="entry name" value="ZINC_FINGER_C2H2_2"/>
    <property type="match status" value="3"/>
</dbReference>
<dbReference type="Gene3D" id="6.10.140.140">
    <property type="match status" value="1"/>
</dbReference>
<name>A0ABQ0EXY9_APOSI</name>
<dbReference type="SMART" id="SM00355">
    <property type="entry name" value="ZnF_C2H2"/>
    <property type="match status" value="3"/>
</dbReference>
<dbReference type="CDD" id="cd07765">
    <property type="entry name" value="KRAB_A-box"/>
    <property type="match status" value="1"/>
</dbReference>
<dbReference type="Pfam" id="PF00096">
    <property type="entry name" value="zf-C2H2"/>
    <property type="match status" value="3"/>
</dbReference>
<dbReference type="Proteomes" id="UP001623349">
    <property type="component" value="Unassembled WGS sequence"/>
</dbReference>
<reference evidence="9 10" key="1">
    <citation type="submission" date="2024-08" db="EMBL/GenBank/DDBJ databases">
        <title>The draft genome of Apodemus speciosus.</title>
        <authorList>
            <person name="Nabeshima K."/>
            <person name="Suzuki S."/>
            <person name="Onuma M."/>
        </authorList>
    </citation>
    <scope>NUCLEOTIDE SEQUENCE [LARGE SCALE GENOMIC DNA]</scope>
    <source>
        <strain evidence="9">IB14-021</strain>
    </source>
</reference>
<evidence type="ECO:0000256" key="2">
    <source>
        <dbReference type="ARBA" id="ARBA00022723"/>
    </source>
</evidence>
<evidence type="ECO:0000259" key="8">
    <source>
        <dbReference type="PROSITE" id="PS50805"/>
    </source>
</evidence>
<evidence type="ECO:0000256" key="4">
    <source>
        <dbReference type="ARBA" id="ARBA00022771"/>
    </source>
</evidence>
<feature type="domain" description="C2H2-type" evidence="7">
    <location>
        <begin position="291"/>
        <end position="318"/>
    </location>
</feature>
<keyword evidence="3" id="KW-0677">Repeat</keyword>
<dbReference type="SUPFAM" id="SSF109640">
    <property type="entry name" value="KRAB domain (Kruppel-associated box)"/>
    <property type="match status" value="1"/>
</dbReference>
<dbReference type="EMBL" id="BAAFST010000007">
    <property type="protein sequence ID" value="GAB1291788.1"/>
    <property type="molecule type" value="Genomic_DNA"/>
</dbReference>
<dbReference type="PROSITE" id="PS00028">
    <property type="entry name" value="ZINC_FINGER_C2H2_1"/>
    <property type="match status" value="3"/>
</dbReference>
<feature type="domain" description="C2H2-type" evidence="7">
    <location>
        <begin position="235"/>
        <end position="262"/>
    </location>
</feature>
<evidence type="ECO:0000256" key="3">
    <source>
        <dbReference type="ARBA" id="ARBA00022737"/>
    </source>
</evidence>